<evidence type="ECO:0000313" key="3">
    <source>
        <dbReference type="Proteomes" id="UP000256970"/>
    </source>
</evidence>
<gene>
    <name evidence="2" type="ORF">BQ4739_LOCUS19050</name>
    <name evidence="1" type="ORF">BQ4739_LOCUS7293</name>
</gene>
<dbReference type="Proteomes" id="UP000256970">
    <property type="component" value="Unassembled WGS sequence"/>
</dbReference>
<proteinExistence type="predicted"/>
<name>A0A383WNF9_TETOB</name>
<dbReference type="EMBL" id="FNXT01000762">
    <property type="protein sequence ID" value="SZX66857.1"/>
    <property type="molecule type" value="Genomic_DNA"/>
</dbReference>
<evidence type="ECO:0000313" key="1">
    <source>
        <dbReference type="EMBL" id="SZX66857.1"/>
    </source>
</evidence>
<protein>
    <submittedName>
        <fullName evidence="2">Uncharacterized protein</fullName>
    </submittedName>
</protein>
<keyword evidence="3" id="KW-1185">Reference proteome</keyword>
<sequence>MRRVEEVRQAATTEQKQQLTMNLARKAKSAPKEMGKEFSDSYLPLWAFKHSFVCSGRQPTSDEGDRNEALLGFRNASQFLKAMEKALGISKTQLMRNLDAACYYCFELNLPQEKRLGTGGCRNVVSGAESRGA</sequence>
<reference evidence="2 3" key="1">
    <citation type="submission" date="2016-10" db="EMBL/GenBank/DDBJ databases">
        <authorList>
            <person name="Cai Z."/>
        </authorList>
    </citation>
    <scope>NUCLEOTIDE SEQUENCE [LARGE SCALE GENOMIC DNA]</scope>
</reference>
<evidence type="ECO:0000313" key="2">
    <source>
        <dbReference type="EMBL" id="SZX78742.1"/>
    </source>
</evidence>
<dbReference type="AlphaFoldDB" id="A0A383WNF9"/>
<accession>A0A383WNF9</accession>
<organism evidence="2 3">
    <name type="scientific">Tetradesmus obliquus</name>
    <name type="common">Green alga</name>
    <name type="synonym">Acutodesmus obliquus</name>
    <dbReference type="NCBI Taxonomy" id="3088"/>
    <lineage>
        <taxon>Eukaryota</taxon>
        <taxon>Viridiplantae</taxon>
        <taxon>Chlorophyta</taxon>
        <taxon>core chlorophytes</taxon>
        <taxon>Chlorophyceae</taxon>
        <taxon>CS clade</taxon>
        <taxon>Sphaeropleales</taxon>
        <taxon>Scenedesmaceae</taxon>
        <taxon>Tetradesmus</taxon>
    </lineage>
</organism>
<dbReference type="EMBL" id="FNXT01001335">
    <property type="protein sequence ID" value="SZX78742.1"/>
    <property type="molecule type" value="Genomic_DNA"/>
</dbReference>